<comment type="caution">
    <text evidence="1">The sequence shown here is derived from an EMBL/GenBank/DDBJ whole genome shotgun (WGS) entry which is preliminary data.</text>
</comment>
<protein>
    <submittedName>
        <fullName evidence="1">Uncharacterized protein</fullName>
    </submittedName>
</protein>
<accession>A0ACC3CCJ9</accession>
<sequence>MTLPALSERERKDHQRKIRNRETARVSNEKRKAKFLALQADVESLRPEAAAAAALRAEVLPLRAEAASLRGMVATLRAENARLVVENEEYRAQLRGYR</sequence>
<reference evidence="1" key="1">
    <citation type="submission" date="2019-11" db="EMBL/GenBank/DDBJ databases">
        <title>Nori genome reveals adaptations in red seaweeds to the harsh intertidal environment.</title>
        <authorList>
            <person name="Wang D."/>
            <person name="Mao Y."/>
        </authorList>
    </citation>
    <scope>NUCLEOTIDE SEQUENCE</scope>
    <source>
        <tissue evidence="1">Gametophyte</tissue>
    </source>
</reference>
<organism evidence="1 2">
    <name type="scientific">Pyropia yezoensis</name>
    <name type="common">Susabi-nori</name>
    <name type="synonym">Porphyra yezoensis</name>
    <dbReference type="NCBI Taxonomy" id="2788"/>
    <lineage>
        <taxon>Eukaryota</taxon>
        <taxon>Rhodophyta</taxon>
        <taxon>Bangiophyceae</taxon>
        <taxon>Bangiales</taxon>
        <taxon>Bangiaceae</taxon>
        <taxon>Pyropia</taxon>
    </lineage>
</organism>
<dbReference type="Proteomes" id="UP000798662">
    <property type="component" value="Chromosome 3"/>
</dbReference>
<keyword evidence="2" id="KW-1185">Reference proteome</keyword>
<name>A0ACC3CCJ9_PYRYE</name>
<dbReference type="EMBL" id="CM020620">
    <property type="protein sequence ID" value="KAK1867835.1"/>
    <property type="molecule type" value="Genomic_DNA"/>
</dbReference>
<evidence type="ECO:0000313" key="1">
    <source>
        <dbReference type="EMBL" id="KAK1867835.1"/>
    </source>
</evidence>
<proteinExistence type="predicted"/>
<gene>
    <name evidence="1" type="ORF">I4F81_010333</name>
</gene>
<evidence type="ECO:0000313" key="2">
    <source>
        <dbReference type="Proteomes" id="UP000798662"/>
    </source>
</evidence>